<proteinExistence type="predicted"/>
<feature type="domain" description="STI1" evidence="3">
    <location>
        <begin position="334"/>
        <end position="368"/>
    </location>
</feature>
<feature type="region of interest" description="Disordered" evidence="2">
    <location>
        <begin position="110"/>
        <end position="135"/>
    </location>
</feature>
<feature type="compositionally biased region" description="Low complexity" evidence="2">
    <location>
        <begin position="296"/>
        <end position="327"/>
    </location>
</feature>
<feature type="domain" description="STI1" evidence="3">
    <location>
        <begin position="407"/>
        <end position="446"/>
    </location>
</feature>
<feature type="compositionally biased region" description="Low complexity" evidence="2">
    <location>
        <begin position="233"/>
        <end position="263"/>
    </location>
</feature>
<dbReference type="AlphaFoldDB" id="A0A1D2A970"/>
<dbReference type="GO" id="GO:0009706">
    <property type="term" value="C:chloroplast inner membrane"/>
    <property type="evidence" value="ECO:0007669"/>
    <property type="project" value="TreeGrafter"/>
</dbReference>
<dbReference type="SMART" id="SM00727">
    <property type="entry name" value="STI1"/>
    <property type="match status" value="2"/>
</dbReference>
<feature type="region of interest" description="Disordered" evidence="2">
    <location>
        <begin position="182"/>
        <end position="327"/>
    </location>
</feature>
<evidence type="ECO:0000259" key="3">
    <source>
        <dbReference type="SMART" id="SM00727"/>
    </source>
</evidence>
<feature type="compositionally biased region" description="Pro residues" evidence="2">
    <location>
        <begin position="223"/>
        <end position="232"/>
    </location>
</feature>
<dbReference type="EMBL" id="GDKF01003001">
    <property type="protein sequence ID" value="JAT75621.1"/>
    <property type="molecule type" value="Transcribed_RNA"/>
</dbReference>
<sequence>MMGLAPTPKPRSAMPKAPLTRTKSRPRIQSTPSFVVNFAMSARGLVMGCRSPLAGPPAHTLRVSRPCLSRAVPRSRLRGSRSGPQLAVRASKGDTPDDIPEYFRAEATKPVTQEQQYQSVSSTYRPAPGPQSSAGSQIPPLVWVGVGVVVATLVKPVLNFFTGGPAKLQQLAMEQAMKQMMKQAGNGQGASPFGPAGSPFGAGPASPFGAGAGGMPAGFPSFPTMPPTPAPAAPTTVDTTATTSQTASTATPPAPATSDAPAPKRAAFVDVTPSAAAGREVDSSEISDLRPGAETGAVPSGSAGAEAGVAAGQGPSSSAGAGPSGESVVDMLRNPEMQKTLYPYLPEHMRNPQTFEFMLSNPESRAQLEQMMSQQMEVAGTPEMKDMMASMDSEKMSKQFDALGMTPEQMMQKVMSDPELATMMTKPNVMTALMEMNKNPMAMFKYQSDPEVSKVFEKLSGLFPQAAGAKFD</sequence>
<evidence type="ECO:0000256" key="1">
    <source>
        <dbReference type="ARBA" id="ARBA00022737"/>
    </source>
</evidence>
<dbReference type="InterPro" id="IPR006636">
    <property type="entry name" value="STI1_HS-bd"/>
</dbReference>
<accession>A0A1D2A970</accession>
<feature type="compositionally biased region" description="Low complexity" evidence="2">
    <location>
        <begin position="182"/>
        <end position="209"/>
    </location>
</feature>
<evidence type="ECO:0000313" key="4">
    <source>
        <dbReference type="EMBL" id="JAT75621.1"/>
    </source>
</evidence>
<dbReference type="GO" id="GO:0009658">
    <property type="term" value="P:chloroplast organization"/>
    <property type="evidence" value="ECO:0007669"/>
    <property type="project" value="TreeGrafter"/>
</dbReference>
<organism evidence="4">
    <name type="scientific">Auxenochlorella protothecoides</name>
    <name type="common">Green microalga</name>
    <name type="synonym">Chlorella protothecoides</name>
    <dbReference type="NCBI Taxonomy" id="3075"/>
    <lineage>
        <taxon>Eukaryota</taxon>
        <taxon>Viridiplantae</taxon>
        <taxon>Chlorophyta</taxon>
        <taxon>core chlorophytes</taxon>
        <taxon>Trebouxiophyceae</taxon>
        <taxon>Chlorellales</taxon>
        <taxon>Chlorellaceae</taxon>
        <taxon>Auxenochlorella</taxon>
    </lineage>
</organism>
<reference evidence="4" key="1">
    <citation type="submission" date="2015-08" db="EMBL/GenBank/DDBJ databases">
        <authorList>
            <person name="Babu N.S."/>
            <person name="Beckwith C.J."/>
            <person name="Beseler K.G."/>
            <person name="Brison A."/>
            <person name="Carone J.V."/>
            <person name="Caskin T.P."/>
            <person name="Diamond M."/>
            <person name="Durham M.E."/>
            <person name="Foxe J.M."/>
            <person name="Go M."/>
            <person name="Henderson B.A."/>
            <person name="Jones I.B."/>
            <person name="McGettigan J.A."/>
            <person name="Micheletti S.J."/>
            <person name="Nasrallah M.E."/>
            <person name="Ortiz D."/>
            <person name="Piller C.R."/>
            <person name="Privatt S.R."/>
            <person name="Schneider S.L."/>
            <person name="Sharp S."/>
            <person name="Smith T.C."/>
            <person name="Stanton J.D."/>
            <person name="Ullery H.E."/>
            <person name="Wilson R.J."/>
            <person name="Serrano M.G."/>
            <person name="Buck G."/>
            <person name="Lee V."/>
            <person name="Wang Y."/>
            <person name="Carvalho R."/>
            <person name="Voegtly L."/>
            <person name="Shi R."/>
            <person name="Duckworth R."/>
            <person name="Johnson A."/>
            <person name="Loviza R."/>
            <person name="Walstead R."/>
            <person name="Shah Z."/>
            <person name="Kiflezghi M."/>
            <person name="Wade K."/>
            <person name="Ball S.L."/>
            <person name="Bradley K.W."/>
            <person name="Asai D.J."/>
            <person name="Bowman C.A."/>
            <person name="Russell D.A."/>
            <person name="Pope W.H."/>
            <person name="Jacobs-Sera D."/>
            <person name="Hendrix R.W."/>
            <person name="Hatfull G.F."/>
        </authorList>
    </citation>
    <scope>NUCLEOTIDE SEQUENCE</scope>
</reference>
<protein>
    <recommendedName>
        <fullName evidence="3">STI1 domain-containing protein</fullName>
    </recommendedName>
</protein>
<evidence type="ECO:0000256" key="2">
    <source>
        <dbReference type="SAM" id="MobiDB-lite"/>
    </source>
</evidence>
<gene>
    <name evidence="4" type="ORF">g.2966</name>
</gene>
<dbReference type="PANTHER" id="PTHR47296:SF1">
    <property type="entry name" value="PROTEIN TIC 40, CHLOROPLASTIC"/>
    <property type="match status" value="1"/>
</dbReference>
<keyword evidence="1" id="KW-0677">Repeat</keyword>
<dbReference type="InterPro" id="IPR041243">
    <property type="entry name" value="STI1/HOP_DP"/>
</dbReference>
<dbReference type="GO" id="GO:0045037">
    <property type="term" value="P:protein import into chloroplast stroma"/>
    <property type="evidence" value="ECO:0007669"/>
    <property type="project" value="TreeGrafter"/>
</dbReference>
<feature type="region of interest" description="Disordered" evidence="2">
    <location>
        <begin position="1"/>
        <end position="30"/>
    </location>
</feature>
<name>A0A1D2A970_AUXPR</name>
<dbReference type="GO" id="GO:0009535">
    <property type="term" value="C:chloroplast thylakoid membrane"/>
    <property type="evidence" value="ECO:0007669"/>
    <property type="project" value="TreeGrafter"/>
</dbReference>
<dbReference type="Gene3D" id="1.10.260.100">
    <property type="match status" value="1"/>
</dbReference>
<dbReference type="PANTHER" id="PTHR47296">
    <property type="entry name" value="PROTEIN TIC 40, CHLOROPLASTIC"/>
    <property type="match status" value="1"/>
</dbReference>
<dbReference type="Pfam" id="PF17830">
    <property type="entry name" value="STI1-HOP_DP"/>
    <property type="match status" value="1"/>
</dbReference>
<feature type="region of interest" description="Disordered" evidence="2">
    <location>
        <begin position="73"/>
        <end position="97"/>
    </location>
</feature>